<evidence type="ECO:0000313" key="3">
    <source>
        <dbReference type="Proteomes" id="UP000004221"/>
    </source>
</evidence>
<accession>I4EIN9</accession>
<proteinExistence type="predicted"/>
<dbReference type="Proteomes" id="UP000004221">
    <property type="component" value="Unassembled WGS sequence"/>
</dbReference>
<organism evidence="2 3">
    <name type="scientific">Nitrolancea hollandica Lb</name>
    <dbReference type="NCBI Taxonomy" id="1129897"/>
    <lineage>
        <taxon>Bacteria</taxon>
        <taxon>Pseudomonadati</taxon>
        <taxon>Thermomicrobiota</taxon>
        <taxon>Thermomicrobia</taxon>
        <taxon>Sphaerobacterales</taxon>
        <taxon>Sphaerobacterineae</taxon>
        <taxon>Sphaerobacteraceae</taxon>
        <taxon>Nitrolancea</taxon>
    </lineage>
</organism>
<gene>
    <name evidence="2" type="ORF">NITHO_3580007</name>
</gene>
<dbReference type="EMBL" id="CAGS01000288">
    <property type="protein sequence ID" value="CCF84551.1"/>
    <property type="molecule type" value="Genomic_DNA"/>
</dbReference>
<dbReference type="AlphaFoldDB" id="I4EIN9"/>
<name>I4EIN9_9BACT</name>
<feature type="region of interest" description="Disordered" evidence="1">
    <location>
        <begin position="1"/>
        <end position="22"/>
    </location>
</feature>
<sequence length="139" mass="14037">MIVKPDASTLAGEGGGPSGDELGAGDPVMLACGVLAAGVGELLAVLPPPHPTSARITGTARRQNSSLPRSLERMVTAFTQITIIIGRARPAARNSTNRVLIGGTRVFSGSGPSGLTYVPAAGRVFSGIEGESWLMPGSA</sequence>
<evidence type="ECO:0000313" key="2">
    <source>
        <dbReference type="EMBL" id="CCF84551.1"/>
    </source>
</evidence>
<reference evidence="2 3" key="1">
    <citation type="journal article" date="2012" name="ISME J.">
        <title>Nitrification expanded: discovery, physiology and genomics of a nitrite-oxidizing bacterium from the phylum Chloroflexi.</title>
        <authorList>
            <person name="Sorokin D.Y."/>
            <person name="Lucker S."/>
            <person name="Vejmelkova D."/>
            <person name="Kostrikina N.A."/>
            <person name="Kleerebezem R."/>
            <person name="Rijpstra W.I."/>
            <person name="Damste J.S."/>
            <person name="Le Paslier D."/>
            <person name="Muyzer G."/>
            <person name="Wagner M."/>
            <person name="van Loosdrecht M.C."/>
            <person name="Daims H."/>
        </authorList>
    </citation>
    <scope>NUCLEOTIDE SEQUENCE [LARGE SCALE GENOMIC DNA]</scope>
    <source>
        <strain evidence="3">none</strain>
    </source>
</reference>
<protein>
    <submittedName>
        <fullName evidence="2">Uncharacterized protein</fullName>
    </submittedName>
</protein>
<keyword evidence="3" id="KW-1185">Reference proteome</keyword>
<evidence type="ECO:0000256" key="1">
    <source>
        <dbReference type="SAM" id="MobiDB-lite"/>
    </source>
</evidence>
<comment type="caution">
    <text evidence="2">The sequence shown here is derived from an EMBL/GenBank/DDBJ whole genome shotgun (WGS) entry which is preliminary data.</text>
</comment>